<reference evidence="2" key="1">
    <citation type="submission" date="2017-09" db="EMBL/GenBank/DDBJ databases">
        <authorList>
            <person name="Varghese N."/>
            <person name="Submissions S."/>
        </authorList>
    </citation>
    <scope>NUCLEOTIDE SEQUENCE [LARGE SCALE GENOMIC DNA]</scope>
    <source>
        <strain evidence="2">CGMCC 1.12461</strain>
    </source>
</reference>
<dbReference type="Gene3D" id="3.40.190.10">
    <property type="entry name" value="Periplasmic binding protein-like II"/>
    <property type="match status" value="2"/>
</dbReference>
<gene>
    <name evidence="1" type="ORF">SAMN06297280_0384</name>
</gene>
<evidence type="ECO:0000313" key="2">
    <source>
        <dbReference type="Proteomes" id="UP000219353"/>
    </source>
</evidence>
<accession>A0A285I256</accession>
<sequence>MCRKNAEVVILRKNRQRNIVAGLIGAVLSTTLIAVKAEPVPGNSKEQVTLRFCYEDKQLLPYYAGNSTEVPVAPGAAIEHLQRATAAVGISLSLVRMPWLRCLQQLADNKVDALVAAYSPEREHYTVYPRDELGKPDPSKAINTNALCLTHRFDNNLQIKMADSSAKLTIARPYGYRPIPLPEHAVLVGAHSPEQALELVVSGRVDATTITCQINGLAGNRQEIDTLPLKILQPPVYFSVGYLMLSEEFYQQHPANAENLWQVLPTTLNRERYIEYLAYPLGF</sequence>
<dbReference type="RefSeq" id="WP_097109667.1">
    <property type="nucleotide sequence ID" value="NZ_OBEB01000001.1"/>
</dbReference>
<proteinExistence type="predicted"/>
<evidence type="ECO:0000313" key="1">
    <source>
        <dbReference type="EMBL" id="SNY42045.1"/>
    </source>
</evidence>
<dbReference type="EMBL" id="OBEB01000001">
    <property type="protein sequence ID" value="SNY42045.1"/>
    <property type="molecule type" value="Genomic_DNA"/>
</dbReference>
<name>A0A285I256_9GAMM</name>
<keyword evidence="2" id="KW-1185">Reference proteome</keyword>
<dbReference type="OrthoDB" id="6193186at2"/>
<organism evidence="1 2">
    <name type="scientific">Arsukibacterium tuosuense</name>
    <dbReference type="NCBI Taxonomy" id="1323745"/>
    <lineage>
        <taxon>Bacteria</taxon>
        <taxon>Pseudomonadati</taxon>
        <taxon>Pseudomonadota</taxon>
        <taxon>Gammaproteobacteria</taxon>
        <taxon>Chromatiales</taxon>
        <taxon>Chromatiaceae</taxon>
        <taxon>Arsukibacterium</taxon>
    </lineage>
</organism>
<dbReference type="Proteomes" id="UP000219353">
    <property type="component" value="Unassembled WGS sequence"/>
</dbReference>
<dbReference type="AlphaFoldDB" id="A0A285I256"/>
<protein>
    <submittedName>
        <fullName evidence="1">Amino acid ABC transporter substrate-binding protein, PAAT family</fullName>
    </submittedName>
</protein>
<dbReference type="SUPFAM" id="SSF53850">
    <property type="entry name" value="Periplasmic binding protein-like II"/>
    <property type="match status" value="1"/>
</dbReference>